<protein>
    <recommendedName>
        <fullName evidence="1">HNH nuclease domain-containing protein</fullName>
    </recommendedName>
</protein>
<dbReference type="CDD" id="cd00085">
    <property type="entry name" value="HNHc"/>
    <property type="match status" value="1"/>
</dbReference>
<gene>
    <name evidence="2" type="ORF">LCGC14_1317890</name>
</gene>
<dbReference type="GO" id="GO:0004519">
    <property type="term" value="F:endonuclease activity"/>
    <property type="evidence" value="ECO:0007669"/>
    <property type="project" value="InterPro"/>
</dbReference>
<dbReference type="Gene3D" id="1.10.30.50">
    <property type="match status" value="1"/>
</dbReference>
<dbReference type="Pfam" id="PF01844">
    <property type="entry name" value="HNH"/>
    <property type="match status" value="1"/>
</dbReference>
<proteinExistence type="predicted"/>
<dbReference type="EMBL" id="LAZR01007838">
    <property type="protein sequence ID" value="KKM82598.1"/>
    <property type="molecule type" value="Genomic_DNA"/>
</dbReference>
<dbReference type="InterPro" id="IPR003615">
    <property type="entry name" value="HNH_nuc"/>
</dbReference>
<accession>A0A0F9KKW3</accession>
<dbReference type="GO" id="GO:0003676">
    <property type="term" value="F:nucleic acid binding"/>
    <property type="evidence" value="ECO:0007669"/>
    <property type="project" value="InterPro"/>
</dbReference>
<feature type="domain" description="HNH nuclease" evidence="1">
    <location>
        <begin position="243"/>
        <end position="297"/>
    </location>
</feature>
<sequence length="462" mass="54270">MFKKTLQVELENTLQDTPLVLNPVSSVLNKEETPSVQDKVLACNTPEVDLLQHHTGDQNSRVSDNVYVLNIREGPLMPTNCRKARLLLKRGRAVVVKRFPFTIKLLYTTGENRQKVTCGIDSGYSNIGFSCISNKEELIRGKTELDNFTSKRLTEKRMYRRNRRNRLRYREPRFMNRRRKEGWVPPSTERRYNSHINLVNQLKQILLIDKIVVEVGNFDIQKINNPDIKSKDYQQGNLYQYSNMRSYILAREKGKCQLCNKEYSKTDKWNLHHIVTRPEGGTDKQDNISLLHNSCHDRLHKNNLSSKLKKNKQYKESTFMNIIKNRFKKDLNCSLVFGYETFNKRTKLELEKSHSNDAFVIAGGSTQNRSSEYLIKQKRRNNRSLQLNRKGFKPSIRRKRYKLQPHDLVRVDNKICQVVGTHCLGKRVMIKNKENKKVSIPVKKVNWSFNSKSLIWKRELIN</sequence>
<dbReference type="NCBIfam" id="NF040563">
    <property type="entry name" value="guided_IscB"/>
    <property type="match status" value="1"/>
</dbReference>
<evidence type="ECO:0000259" key="1">
    <source>
        <dbReference type="SMART" id="SM00507"/>
    </source>
</evidence>
<dbReference type="InterPro" id="IPR002711">
    <property type="entry name" value="HNH"/>
</dbReference>
<dbReference type="Pfam" id="PF14239">
    <property type="entry name" value="RRXRR"/>
    <property type="match status" value="1"/>
</dbReference>
<dbReference type="InterPro" id="IPR025938">
    <property type="entry name" value="RRXRR_dom"/>
</dbReference>
<dbReference type="AlphaFoldDB" id="A0A0F9KKW3"/>
<organism evidence="2">
    <name type="scientific">marine sediment metagenome</name>
    <dbReference type="NCBI Taxonomy" id="412755"/>
    <lineage>
        <taxon>unclassified sequences</taxon>
        <taxon>metagenomes</taxon>
        <taxon>ecological metagenomes</taxon>
    </lineage>
</organism>
<dbReference type="GO" id="GO:0008270">
    <property type="term" value="F:zinc ion binding"/>
    <property type="evidence" value="ECO:0007669"/>
    <property type="project" value="InterPro"/>
</dbReference>
<comment type="caution">
    <text evidence="2">The sequence shown here is derived from an EMBL/GenBank/DDBJ whole genome shotgun (WGS) entry which is preliminary data.</text>
</comment>
<evidence type="ECO:0000313" key="2">
    <source>
        <dbReference type="EMBL" id="KKM82598.1"/>
    </source>
</evidence>
<name>A0A0F9KKW3_9ZZZZ</name>
<reference evidence="2" key="1">
    <citation type="journal article" date="2015" name="Nature">
        <title>Complex archaea that bridge the gap between prokaryotes and eukaryotes.</title>
        <authorList>
            <person name="Spang A."/>
            <person name="Saw J.H."/>
            <person name="Jorgensen S.L."/>
            <person name="Zaremba-Niedzwiedzka K."/>
            <person name="Martijn J."/>
            <person name="Lind A.E."/>
            <person name="van Eijk R."/>
            <person name="Schleper C."/>
            <person name="Guy L."/>
            <person name="Ettema T.J."/>
        </authorList>
    </citation>
    <scope>NUCLEOTIDE SEQUENCE</scope>
</reference>
<dbReference type="InterPro" id="IPR047693">
    <property type="entry name" value="RNA-guided_IscB-like"/>
</dbReference>
<dbReference type="SMART" id="SM00507">
    <property type="entry name" value="HNHc"/>
    <property type="match status" value="1"/>
</dbReference>